<evidence type="ECO:0000313" key="1">
    <source>
        <dbReference type="EMBL" id="WXU00200.1"/>
    </source>
</evidence>
<accession>A0AAU6PGR0</accession>
<name>A0AAU6PGR0_9GAMM</name>
<organism evidence="1">
    <name type="scientific">Catillopecten margaritatus gill symbiont</name>
    <dbReference type="NCBI Taxonomy" id="3083288"/>
    <lineage>
        <taxon>Bacteria</taxon>
        <taxon>Pseudomonadati</taxon>
        <taxon>Pseudomonadota</taxon>
        <taxon>Gammaproteobacteria</taxon>
        <taxon>sulfur-oxidizing symbionts</taxon>
    </lineage>
</organism>
<reference evidence="1" key="1">
    <citation type="submission" date="2023-10" db="EMBL/GenBank/DDBJ databases">
        <title>The first scallop-associated chemosynthetic bacterial symbiont.</title>
        <authorList>
            <person name="Lin Y.-T."/>
            <person name="Sun J."/>
            <person name="Ip J.C.-H."/>
            <person name="He X."/>
            <person name="Gao Z.-M."/>
            <person name="Perez M."/>
            <person name="Xu T."/>
            <person name="Qian P.-Y."/>
            <person name="Qiu J.-W."/>
        </authorList>
    </citation>
    <scope>NUCLEOTIDE SEQUENCE</scope>
    <source>
        <strain evidence="1">Gill1</strain>
    </source>
</reference>
<proteinExistence type="predicted"/>
<sequence>MGEVVADAKLLIVFEIFDELGDGALVVVEGVGAIKGGGMGEALSAKIKGVSERVGAGLAAVGVVGEILGAGVADAKIGLL</sequence>
<dbReference type="AlphaFoldDB" id="A0AAU6PGR0"/>
<gene>
    <name evidence="1" type="ORF">Ctma_0911</name>
</gene>
<dbReference type="EMBL" id="CP138327">
    <property type="protein sequence ID" value="WXU00200.1"/>
    <property type="molecule type" value="Genomic_DNA"/>
</dbReference>
<protein>
    <submittedName>
        <fullName evidence="1">Uncharacterized protein</fullName>
    </submittedName>
</protein>